<protein>
    <submittedName>
        <fullName evidence="1">KH domain</fullName>
    </submittedName>
</protein>
<reference evidence="1" key="1">
    <citation type="journal article" date="2021" name="Proc. Natl. Acad. Sci. U.S.A.">
        <title>A Catalog of Tens of Thousands of Viruses from Human Metagenomes Reveals Hidden Associations with Chronic Diseases.</title>
        <authorList>
            <person name="Tisza M.J."/>
            <person name="Buck C.B."/>
        </authorList>
    </citation>
    <scope>NUCLEOTIDE SEQUENCE</scope>
    <source>
        <strain evidence="1">CtKcB20</strain>
    </source>
</reference>
<accession>A0A8S5LL74</accession>
<proteinExistence type="predicted"/>
<organism evidence="1">
    <name type="scientific">Siphoviridae sp. ctKcB20</name>
    <dbReference type="NCBI Taxonomy" id="2827568"/>
    <lineage>
        <taxon>Viruses</taxon>
        <taxon>Duplodnaviria</taxon>
        <taxon>Heunggongvirae</taxon>
        <taxon>Uroviricota</taxon>
        <taxon>Caudoviricetes</taxon>
    </lineage>
</organism>
<dbReference type="EMBL" id="BK015870">
    <property type="protein sequence ID" value="DAD70821.1"/>
    <property type="molecule type" value="Genomic_DNA"/>
</dbReference>
<evidence type="ECO:0000313" key="1">
    <source>
        <dbReference type="EMBL" id="DAD70821.1"/>
    </source>
</evidence>
<name>A0A8S5LL74_9CAUD</name>
<sequence>MEWIEKIVWHEVVTRPPTEEEIEGFAEWGLSKDEYPAYMFDCEVPDIYCDILVLGKNGYVWQDTCMSDDGCAGYNSLYLDNHGDWDDVVAWAYLPTGKKDEEAANAS</sequence>